<evidence type="ECO:0000313" key="2">
    <source>
        <dbReference type="Proteomes" id="UP001362999"/>
    </source>
</evidence>
<keyword evidence="2" id="KW-1185">Reference proteome</keyword>
<proteinExistence type="predicted"/>
<comment type="caution">
    <text evidence="1">The sequence shown here is derived from an EMBL/GenBank/DDBJ whole genome shotgun (WGS) entry which is preliminary data.</text>
</comment>
<sequence length="173" mass="19082">MLRWSLATFTVSSEASWSAAVTGRNPEAISPGARLVPESKYLQRSLATFAASSEISWPAAGTSRNPEDWQVQVNCQRFPHSTHLEQIPHYFLAGIYGTSYSRQNSRLIPLNNTRKTAGYALPGAADVDYDPLVIFYESSLQAIGIVTCFIVSVNKTPYSGSHMLAKRMRLASH</sequence>
<reference evidence="1 2" key="1">
    <citation type="journal article" date="2024" name="J Genomics">
        <title>Draft genome sequencing and assembly of Favolaschia claudopus CIRM-BRFM 2984 isolated from oak limbs.</title>
        <authorList>
            <person name="Navarro D."/>
            <person name="Drula E."/>
            <person name="Chaduli D."/>
            <person name="Cazenave R."/>
            <person name="Ahrendt S."/>
            <person name="Wang J."/>
            <person name="Lipzen A."/>
            <person name="Daum C."/>
            <person name="Barry K."/>
            <person name="Grigoriev I.V."/>
            <person name="Favel A."/>
            <person name="Rosso M.N."/>
            <person name="Martin F."/>
        </authorList>
    </citation>
    <scope>NUCLEOTIDE SEQUENCE [LARGE SCALE GENOMIC DNA]</scope>
    <source>
        <strain evidence="1 2">CIRM-BRFM 2984</strain>
    </source>
</reference>
<dbReference type="EMBL" id="JAWWNJ010000063">
    <property type="protein sequence ID" value="KAK7012752.1"/>
    <property type="molecule type" value="Genomic_DNA"/>
</dbReference>
<dbReference type="AlphaFoldDB" id="A0AAW0AJ75"/>
<name>A0AAW0AJ75_9AGAR</name>
<protein>
    <submittedName>
        <fullName evidence="1">Uncharacterized protein</fullName>
    </submittedName>
</protein>
<dbReference type="Proteomes" id="UP001362999">
    <property type="component" value="Unassembled WGS sequence"/>
</dbReference>
<accession>A0AAW0AJ75</accession>
<evidence type="ECO:0000313" key="1">
    <source>
        <dbReference type="EMBL" id="KAK7012752.1"/>
    </source>
</evidence>
<gene>
    <name evidence="1" type="ORF">R3P38DRAFT_1550658</name>
</gene>
<organism evidence="1 2">
    <name type="scientific">Favolaschia claudopus</name>
    <dbReference type="NCBI Taxonomy" id="2862362"/>
    <lineage>
        <taxon>Eukaryota</taxon>
        <taxon>Fungi</taxon>
        <taxon>Dikarya</taxon>
        <taxon>Basidiomycota</taxon>
        <taxon>Agaricomycotina</taxon>
        <taxon>Agaricomycetes</taxon>
        <taxon>Agaricomycetidae</taxon>
        <taxon>Agaricales</taxon>
        <taxon>Marasmiineae</taxon>
        <taxon>Mycenaceae</taxon>
        <taxon>Favolaschia</taxon>
    </lineage>
</organism>